<organism evidence="1 2">
    <name type="scientific">Oedothorax gibbosus</name>
    <dbReference type="NCBI Taxonomy" id="931172"/>
    <lineage>
        <taxon>Eukaryota</taxon>
        <taxon>Metazoa</taxon>
        <taxon>Ecdysozoa</taxon>
        <taxon>Arthropoda</taxon>
        <taxon>Chelicerata</taxon>
        <taxon>Arachnida</taxon>
        <taxon>Araneae</taxon>
        <taxon>Araneomorphae</taxon>
        <taxon>Entelegynae</taxon>
        <taxon>Araneoidea</taxon>
        <taxon>Linyphiidae</taxon>
        <taxon>Erigoninae</taxon>
        <taxon>Oedothorax</taxon>
    </lineage>
</organism>
<gene>
    <name evidence="1" type="ORF">JTE90_022348</name>
</gene>
<name>A0AAV6VX01_9ARAC</name>
<accession>A0AAV6VX01</accession>
<dbReference type="EMBL" id="JAFNEN010000014">
    <property type="protein sequence ID" value="KAG8200743.1"/>
    <property type="molecule type" value="Genomic_DNA"/>
</dbReference>
<evidence type="ECO:0000313" key="1">
    <source>
        <dbReference type="EMBL" id="KAG8200743.1"/>
    </source>
</evidence>
<dbReference type="Proteomes" id="UP000827092">
    <property type="component" value="Unassembled WGS sequence"/>
</dbReference>
<sequence length="98" mass="10961">MTVKINRSAMKKPVFNQLRGTPAQKIRHRFAVGVTAVTLVVSLALGAILNKFVPEPGKRTRDFILNSDIIKRKHEWRPLASTMYVEKNKDGEGGDGPF</sequence>
<evidence type="ECO:0000313" key="2">
    <source>
        <dbReference type="Proteomes" id="UP000827092"/>
    </source>
</evidence>
<dbReference type="AlphaFoldDB" id="A0AAV6VX01"/>
<reference evidence="1 2" key="1">
    <citation type="journal article" date="2022" name="Nat. Ecol. Evol.">
        <title>A masculinizing supergene underlies an exaggerated male reproductive morph in a spider.</title>
        <authorList>
            <person name="Hendrickx F."/>
            <person name="De Corte Z."/>
            <person name="Sonet G."/>
            <person name="Van Belleghem S.M."/>
            <person name="Kostlbacher S."/>
            <person name="Vangestel C."/>
        </authorList>
    </citation>
    <scope>NUCLEOTIDE SEQUENCE [LARGE SCALE GENOMIC DNA]</scope>
    <source>
        <strain evidence="1">W744_W776</strain>
    </source>
</reference>
<proteinExistence type="predicted"/>
<protein>
    <submittedName>
        <fullName evidence="1">Uncharacterized protein</fullName>
    </submittedName>
</protein>
<comment type="caution">
    <text evidence="1">The sequence shown here is derived from an EMBL/GenBank/DDBJ whole genome shotgun (WGS) entry which is preliminary data.</text>
</comment>
<keyword evidence="2" id="KW-1185">Reference proteome</keyword>